<feature type="region of interest" description="Disordered" evidence="2">
    <location>
        <begin position="1755"/>
        <end position="1781"/>
    </location>
</feature>
<feature type="coiled-coil region" evidence="1">
    <location>
        <begin position="1138"/>
        <end position="1181"/>
    </location>
</feature>
<feature type="region of interest" description="Disordered" evidence="2">
    <location>
        <begin position="1"/>
        <end position="81"/>
    </location>
</feature>
<feature type="coiled-coil region" evidence="1">
    <location>
        <begin position="575"/>
        <end position="640"/>
    </location>
</feature>
<feature type="compositionally biased region" description="Low complexity" evidence="2">
    <location>
        <begin position="8"/>
        <end position="18"/>
    </location>
</feature>
<reference evidence="3" key="1">
    <citation type="journal article" date="2020" name="Stud. Mycol.">
        <title>101 Dothideomycetes genomes: a test case for predicting lifestyles and emergence of pathogens.</title>
        <authorList>
            <person name="Haridas S."/>
            <person name="Albert R."/>
            <person name="Binder M."/>
            <person name="Bloem J."/>
            <person name="Labutti K."/>
            <person name="Salamov A."/>
            <person name="Andreopoulos B."/>
            <person name="Baker S."/>
            <person name="Barry K."/>
            <person name="Bills G."/>
            <person name="Bluhm B."/>
            <person name="Cannon C."/>
            <person name="Castanera R."/>
            <person name="Culley D."/>
            <person name="Daum C."/>
            <person name="Ezra D."/>
            <person name="Gonzalez J."/>
            <person name="Henrissat B."/>
            <person name="Kuo A."/>
            <person name="Liang C."/>
            <person name="Lipzen A."/>
            <person name="Lutzoni F."/>
            <person name="Magnuson J."/>
            <person name="Mondo S."/>
            <person name="Nolan M."/>
            <person name="Ohm R."/>
            <person name="Pangilinan J."/>
            <person name="Park H.-J."/>
            <person name="Ramirez L."/>
            <person name="Alfaro M."/>
            <person name="Sun H."/>
            <person name="Tritt A."/>
            <person name="Yoshinaga Y."/>
            <person name="Zwiers L.-H."/>
            <person name="Turgeon B."/>
            <person name="Goodwin S."/>
            <person name="Spatafora J."/>
            <person name="Crous P."/>
            <person name="Grigoriev I."/>
        </authorList>
    </citation>
    <scope>NUCLEOTIDE SEQUENCE</scope>
    <source>
        <strain evidence="3">CBS 627.86</strain>
    </source>
</reference>
<proteinExistence type="predicted"/>
<sequence>MSFKKRPLGPGLRGSSPPENKRSRSFAHDSSNKYATSASPDPRRGSMPDNFDPSRGPAADRSDRYRPLENMRPAPTATRYTDTISTLRNRNVEVGSPQQHFVGSPASIHGDSVHTRSGSSTPISTKAPPAPSAAQLFPGPKGPADLARLNMFNQVYSYLKTERNKEKLEQEYSQVPYPPNVSSLRRLREQKLKLAQKEYDGMRKKVPARLAVSHNSTEQANTVSNTADTEQQSYQVDNDKTEDLQTQYDKLHSQYQEVLEKLNKMQDVQSQQASLSAKHRDMQAYYDTIQEQLKSVQGTRSLQVNSFTEQHGTLRTQFKDHHKLLQERVQALELPDPQVLSLTQNHELLWKECRSLQDQVKSLQDAQPQQNTLATKYEQLQKQSDLLQSDVKILQNVKPQQEALSSRYDKLQAVVDTFEGARDEQAALSADYKTLQSQVKEMQDAQSQQVASATGHGQLQEQVDPLRKAMIEDHLELLGMFDTVKGQLDSLTPDLHNRCEALQEQVNNLQEAQQTKASSLVVEAVQEQIATAVQQATSSLQNDIRQLQVALAQKIKQDPDLAATMKEDINSTTKIAVLENTLSRLDRSITSLQKLEDRVKSLESITSNLTDQLTTTRNNEEKTYSKARDLEESFESLERKTAGFFDRVRNLEKKADGDVKSDKILQRVRDLENSSRDLERFVDKMLPKLEGDKENPGVFDQVRDLEEFAEKTKEFQSEFDADLKFFDTKLQALEKPPDNNSTRGSTAGSTGDIDTVHLRAEILKYLNPVNDKQTQLERAVARQADEFEQIQNKVNKNEAALEPITTQHSKLEGVLTDQETKLKEISKSLIPIKIKQGEIDAIVTRHEESLTKVDKSDENRVHPQQDLQSPQAPTGTLRMRIRIEMEDCLAPIRSQLNRSTTSIGTHQGLIDTLRKTISNLDANVKRLDEKSTLDNNGLIKDMSQRLVALTDEQAGTAKVLKEHAQTLREVRGDVGDIKDTAMRNHDNVVSTCNRIEERLPPDLADRFERMHTSFANDEVFQKSKQEMIRELTLRLQGFATTVDERLDPAISQNGEFDKRVSELEKGCTQAASEFKILSETANSTQREVAAMSAITQKLPELEEKVAKTEHSLSTTPSAEKVLELETSLKQVLQDISGLPSLTKRLPELEDTIRKLEQNLSCAASLEKADELECLINKTQQEFSEVLLLAKKVPGLEEQAARTEKSLLAAPSGENFLKLERQVSQCAKNTTDAEETLAGKIVDMERTLRLSIQQGVAAVKADVTAKVEAKLGETSNLVDSINMQLNKQTKQSQETVNGLDKRVLDWNTAVEEIHSRTRNNTVELCRTSMTRFSSKFDDKIAELNKQLSTHEDDIGRLKQSTGGKRGSRTTSVSLSDIEELRKLVHEIRDGTVPVDTLEELQQKVNDLDEARAGDNQQRDVAMHAIQTSQSQLQLSVQNAVALATSASAGQVNILSQSFHQLRQQVNGYTENTLHAIKTLEARYENISTDVLFHNIIQHIANVLPDAPMIFVKLDQLQGGLSDVRLKTTKLRGELQNVLDTQAQYEYLRQLPERVTNAEQSLVDWRADINSIPDLRAEIIAVSDRASISLDLAEKAEEKAKSSNKSLEELKANMNSLRSHLAELAKTGGKSTQDAVEKLSGRVDEAFQALTNTADKESLNELKDTVDNLDGRLVALLQQEREDRISSDNALVRTLEKDIKDIKTNATAASSKAESAERNASKIPFLEVAIGELKGDAEDAFKNLEKMVRGFHYVTDEGEIAPQMEPTPPKPTPSGPRRGRRTG</sequence>
<feature type="compositionally biased region" description="Polar residues" evidence="2">
    <location>
        <begin position="213"/>
        <end position="235"/>
    </location>
</feature>
<gene>
    <name evidence="3" type="ORF">BDV96DRAFT_596726</name>
</gene>
<name>A0A6A5ZH97_9PLEO</name>
<feature type="region of interest" description="Disordered" evidence="2">
    <location>
        <begin position="211"/>
        <end position="235"/>
    </location>
</feature>
<dbReference type="PANTHER" id="PTHR19327:SF0">
    <property type="entry name" value="GOLGIN SUBFAMILY A MEMBER 4"/>
    <property type="match status" value="1"/>
</dbReference>
<evidence type="ECO:0000313" key="4">
    <source>
        <dbReference type="Proteomes" id="UP000799770"/>
    </source>
</evidence>
<dbReference type="Proteomes" id="UP000799770">
    <property type="component" value="Unassembled WGS sequence"/>
</dbReference>
<keyword evidence="1" id="KW-0175">Coiled coil</keyword>
<dbReference type="PANTHER" id="PTHR19327">
    <property type="entry name" value="GOLGIN"/>
    <property type="match status" value="1"/>
</dbReference>
<feature type="coiled-coil region" evidence="1">
    <location>
        <begin position="241"/>
        <end position="268"/>
    </location>
</feature>
<keyword evidence="4" id="KW-1185">Reference proteome</keyword>
<feature type="compositionally biased region" description="Basic and acidic residues" evidence="2">
    <location>
        <begin position="850"/>
        <end position="863"/>
    </location>
</feature>
<feature type="region of interest" description="Disordered" evidence="2">
    <location>
        <begin position="850"/>
        <end position="873"/>
    </location>
</feature>
<feature type="region of interest" description="Disordered" evidence="2">
    <location>
        <begin position="1351"/>
        <end position="1371"/>
    </location>
</feature>
<feature type="compositionally biased region" description="Basic and acidic residues" evidence="2">
    <location>
        <begin position="58"/>
        <end position="69"/>
    </location>
</feature>
<feature type="coiled-coil region" evidence="1">
    <location>
        <begin position="1657"/>
        <end position="1717"/>
    </location>
</feature>
<accession>A0A6A5ZH97</accession>
<dbReference type="EMBL" id="ML977316">
    <property type="protein sequence ID" value="KAF2118920.1"/>
    <property type="molecule type" value="Genomic_DNA"/>
</dbReference>
<evidence type="ECO:0000256" key="1">
    <source>
        <dbReference type="SAM" id="Coils"/>
    </source>
</evidence>
<feature type="coiled-coil region" evidence="1">
    <location>
        <begin position="1588"/>
        <end position="1625"/>
    </location>
</feature>
<feature type="compositionally biased region" description="Polar residues" evidence="2">
    <location>
        <begin position="1357"/>
        <end position="1371"/>
    </location>
</feature>
<protein>
    <submittedName>
        <fullName evidence="3">Uncharacterized protein</fullName>
    </submittedName>
</protein>
<feature type="region of interest" description="Disordered" evidence="2">
    <location>
        <begin position="97"/>
        <end position="132"/>
    </location>
</feature>
<evidence type="ECO:0000313" key="3">
    <source>
        <dbReference type="EMBL" id="KAF2118920.1"/>
    </source>
</evidence>
<feature type="compositionally biased region" description="Polar residues" evidence="2">
    <location>
        <begin position="115"/>
        <end position="124"/>
    </location>
</feature>
<feature type="compositionally biased region" description="Pro residues" evidence="2">
    <location>
        <begin position="1763"/>
        <end position="1772"/>
    </location>
</feature>
<organism evidence="3 4">
    <name type="scientific">Lophiotrema nucula</name>
    <dbReference type="NCBI Taxonomy" id="690887"/>
    <lineage>
        <taxon>Eukaryota</taxon>
        <taxon>Fungi</taxon>
        <taxon>Dikarya</taxon>
        <taxon>Ascomycota</taxon>
        <taxon>Pezizomycotina</taxon>
        <taxon>Dothideomycetes</taxon>
        <taxon>Pleosporomycetidae</taxon>
        <taxon>Pleosporales</taxon>
        <taxon>Lophiotremataceae</taxon>
        <taxon>Lophiotrema</taxon>
    </lineage>
</organism>
<feature type="compositionally biased region" description="Basic and acidic residues" evidence="2">
    <location>
        <begin position="19"/>
        <end position="31"/>
    </location>
</feature>
<evidence type="ECO:0000256" key="2">
    <source>
        <dbReference type="SAM" id="MobiDB-lite"/>
    </source>
</evidence>